<proteinExistence type="predicted"/>
<name>A0AAX1TPA8_9FUSO</name>
<evidence type="ECO:0000259" key="1">
    <source>
        <dbReference type="Pfam" id="PF01909"/>
    </source>
</evidence>
<organism evidence="2 3">
    <name type="scientific">Fusobacterium ulcerans</name>
    <dbReference type="NCBI Taxonomy" id="861"/>
    <lineage>
        <taxon>Bacteria</taxon>
        <taxon>Fusobacteriati</taxon>
        <taxon>Fusobacteriota</taxon>
        <taxon>Fusobacteriia</taxon>
        <taxon>Fusobacteriales</taxon>
        <taxon>Fusobacteriaceae</taxon>
        <taxon>Fusobacterium</taxon>
    </lineage>
</organism>
<dbReference type="CDD" id="cd05403">
    <property type="entry name" value="NT_KNTase_like"/>
    <property type="match status" value="1"/>
</dbReference>
<gene>
    <name evidence="2" type="ORF">NCTC12112_01514</name>
</gene>
<sequence length="229" mass="26805">MTFLIKKGWLENFVEEIKKGFGERIEFIGLQGSHGRGEASKESDIDVVVILDKLGMKDLEKYDEIISKMEDREKICGFISGKEELSCWEKADVFQFYYDTEPLVGNLDFILPTIKKSDIRRAILVGSCNIYHVCGHNIIHEKDLEILFSLYKGASFVLQAKYYYETGRYIKKKADLLPKLSEQDRKILEIYMEIKELENTTKEKFLNFSEELFNWASVLIKEHKMEEEN</sequence>
<protein>
    <submittedName>
        <fullName evidence="2">Nucleotidyltransferase domain</fullName>
    </submittedName>
</protein>
<dbReference type="PANTHER" id="PTHR33933">
    <property type="entry name" value="NUCLEOTIDYLTRANSFERASE"/>
    <property type="match status" value="1"/>
</dbReference>
<reference evidence="2 3" key="1">
    <citation type="submission" date="2018-06" db="EMBL/GenBank/DDBJ databases">
        <authorList>
            <consortium name="Pathogen Informatics"/>
            <person name="Doyle S."/>
        </authorList>
    </citation>
    <scope>NUCLEOTIDE SEQUENCE [LARGE SCALE GENOMIC DNA]</scope>
    <source>
        <strain evidence="2 3">NCTC12112</strain>
    </source>
</reference>
<dbReference type="AlphaFoldDB" id="A0AAX1TPA8"/>
<evidence type="ECO:0000313" key="3">
    <source>
        <dbReference type="Proteomes" id="UP000249008"/>
    </source>
</evidence>
<dbReference type="InterPro" id="IPR002934">
    <property type="entry name" value="Polymerase_NTP_transf_dom"/>
</dbReference>
<dbReference type="GO" id="GO:0016779">
    <property type="term" value="F:nucleotidyltransferase activity"/>
    <property type="evidence" value="ECO:0007669"/>
    <property type="project" value="InterPro"/>
</dbReference>
<dbReference type="SUPFAM" id="SSF81301">
    <property type="entry name" value="Nucleotidyltransferase"/>
    <property type="match status" value="1"/>
</dbReference>
<dbReference type="PANTHER" id="PTHR33933:SF1">
    <property type="entry name" value="PROTEIN ADENYLYLTRANSFERASE MNTA-RELATED"/>
    <property type="match status" value="1"/>
</dbReference>
<dbReference type="InterPro" id="IPR052548">
    <property type="entry name" value="Type_VII_TA_antitoxin"/>
</dbReference>
<dbReference type="Pfam" id="PF01909">
    <property type="entry name" value="NTP_transf_2"/>
    <property type="match status" value="1"/>
</dbReference>
<dbReference type="GeneID" id="78456075"/>
<dbReference type="EMBL" id="LS483487">
    <property type="protein sequence ID" value="SQJ02631.1"/>
    <property type="molecule type" value="Genomic_DNA"/>
</dbReference>
<feature type="domain" description="Polymerase nucleotidyl transferase" evidence="1">
    <location>
        <begin position="12"/>
        <end position="92"/>
    </location>
</feature>
<dbReference type="Gene3D" id="3.30.460.10">
    <property type="entry name" value="Beta Polymerase, domain 2"/>
    <property type="match status" value="1"/>
</dbReference>
<accession>A0AAX1TPA8</accession>
<dbReference type="Proteomes" id="UP000249008">
    <property type="component" value="Chromosome 1"/>
</dbReference>
<dbReference type="InterPro" id="IPR043519">
    <property type="entry name" value="NT_sf"/>
</dbReference>
<dbReference type="RefSeq" id="WP_005977248.1">
    <property type="nucleotide sequence ID" value="NZ_CABKNW010000002.1"/>
</dbReference>
<dbReference type="KEGG" id="ful:C4N20_14710"/>
<evidence type="ECO:0000313" key="2">
    <source>
        <dbReference type="EMBL" id="SQJ02631.1"/>
    </source>
</evidence>